<dbReference type="Gene3D" id="1.10.10.10">
    <property type="entry name" value="Winged helix-like DNA-binding domain superfamily/Winged helix DNA-binding domain"/>
    <property type="match status" value="1"/>
</dbReference>
<evidence type="ECO:0000256" key="4">
    <source>
        <dbReference type="ARBA" id="ARBA00023163"/>
    </source>
</evidence>
<dbReference type="InterPro" id="IPR036388">
    <property type="entry name" value="WH-like_DNA-bd_sf"/>
</dbReference>
<accession>A0A0F9UNM0</accession>
<dbReference type="GO" id="GO:0003700">
    <property type="term" value="F:DNA-binding transcription factor activity"/>
    <property type="evidence" value="ECO:0007669"/>
    <property type="project" value="InterPro"/>
</dbReference>
<keyword evidence="3" id="KW-0238">DNA-binding</keyword>
<feature type="domain" description="HTH lysR-type" evidence="5">
    <location>
        <begin position="1"/>
        <end position="58"/>
    </location>
</feature>
<dbReference type="GO" id="GO:0032993">
    <property type="term" value="C:protein-DNA complex"/>
    <property type="evidence" value="ECO:0007669"/>
    <property type="project" value="TreeGrafter"/>
</dbReference>
<dbReference type="InterPro" id="IPR000847">
    <property type="entry name" value="LysR_HTH_N"/>
</dbReference>
<evidence type="ECO:0000256" key="2">
    <source>
        <dbReference type="ARBA" id="ARBA00023015"/>
    </source>
</evidence>
<keyword evidence="4" id="KW-0804">Transcription</keyword>
<evidence type="ECO:0000313" key="6">
    <source>
        <dbReference type="EMBL" id="KKN89117.1"/>
    </source>
</evidence>
<dbReference type="SUPFAM" id="SSF53850">
    <property type="entry name" value="Periplasmic binding protein-like II"/>
    <property type="match status" value="1"/>
</dbReference>
<sequence length="302" mass="32756">METRFLESFIAVAHRGSLVGAAQQLNLTATAVAQRIRSLEEELGVALVERSGRTVRPTEAGHAILSRSEVFLMSLRDLRTAALGSAISGELRVGAIATALTGLFPGVLGELAQAHSGIELFLQPGTSNDLYDKVTRGALDVAAIVRPAFDLPKAADFRSWRRERLVLLVPGDEKRDDVAQILQSRPFIRYDRQQWGGRLAADFLTAAGIRPIERFELDALDAIAVMVDRGLGVSIIPDWSGPWPGGIAVRRVALPAPAPTREIGLMWLRNSPRGHLIRVLVDQALAPKPALNEGEDAPEYPS</sequence>
<evidence type="ECO:0000256" key="1">
    <source>
        <dbReference type="ARBA" id="ARBA00009437"/>
    </source>
</evidence>
<dbReference type="EMBL" id="LAZR01000122">
    <property type="protein sequence ID" value="KKN89117.1"/>
    <property type="molecule type" value="Genomic_DNA"/>
</dbReference>
<dbReference type="Gene3D" id="3.40.190.10">
    <property type="entry name" value="Periplasmic binding protein-like II"/>
    <property type="match status" value="2"/>
</dbReference>
<name>A0A0F9UNM0_9ZZZZ</name>
<protein>
    <recommendedName>
        <fullName evidence="5">HTH lysR-type domain-containing protein</fullName>
    </recommendedName>
</protein>
<dbReference type="CDD" id="cd08427">
    <property type="entry name" value="PBP2_LTTR_like_2"/>
    <property type="match status" value="1"/>
</dbReference>
<keyword evidence="2" id="KW-0805">Transcription regulation</keyword>
<dbReference type="SUPFAM" id="SSF46785">
    <property type="entry name" value="Winged helix' DNA-binding domain"/>
    <property type="match status" value="1"/>
</dbReference>
<dbReference type="InterPro" id="IPR005119">
    <property type="entry name" value="LysR_subst-bd"/>
</dbReference>
<proteinExistence type="inferred from homology"/>
<dbReference type="AlphaFoldDB" id="A0A0F9UNM0"/>
<evidence type="ECO:0000256" key="3">
    <source>
        <dbReference type="ARBA" id="ARBA00023125"/>
    </source>
</evidence>
<dbReference type="InterPro" id="IPR036390">
    <property type="entry name" value="WH_DNA-bd_sf"/>
</dbReference>
<dbReference type="GO" id="GO:0003677">
    <property type="term" value="F:DNA binding"/>
    <property type="evidence" value="ECO:0007669"/>
    <property type="project" value="UniProtKB-KW"/>
</dbReference>
<gene>
    <name evidence="6" type="ORF">LCGC14_0241150</name>
</gene>
<evidence type="ECO:0000259" key="5">
    <source>
        <dbReference type="PROSITE" id="PS50931"/>
    </source>
</evidence>
<organism evidence="6">
    <name type="scientific">marine sediment metagenome</name>
    <dbReference type="NCBI Taxonomy" id="412755"/>
    <lineage>
        <taxon>unclassified sequences</taxon>
        <taxon>metagenomes</taxon>
        <taxon>ecological metagenomes</taxon>
    </lineage>
</organism>
<dbReference type="PANTHER" id="PTHR30346">
    <property type="entry name" value="TRANSCRIPTIONAL DUAL REGULATOR HCAR-RELATED"/>
    <property type="match status" value="1"/>
</dbReference>
<dbReference type="PANTHER" id="PTHR30346:SF28">
    <property type="entry name" value="HTH-TYPE TRANSCRIPTIONAL REGULATOR CYNR"/>
    <property type="match status" value="1"/>
</dbReference>
<dbReference type="Pfam" id="PF03466">
    <property type="entry name" value="LysR_substrate"/>
    <property type="match status" value="1"/>
</dbReference>
<dbReference type="Pfam" id="PF00126">
    <property type="entry name" value="HTH_1"/>
    <property type="match status" value="1"/>
</dbReference>
<reference evidence="6" key="1">
    <citation type="journal article" date="2015" name="Nature">
        <title>Complex archaea that bridge the gap between prokaryotes and eukaryotes.</title>
        <authorList>
            <person name="Spang A."/>
            <person name="Saw J.H."/>
            <person name="Jorgensen S.L."/>
            <person name="Zaremba-Niedzwiedzka K."/>
            <person name="Martijn J."/>
            <person name="Lind A.E."/>
            <person name="van Eijk R."/>
            <person name="Schleper C."/>
            <person name="Guy L."/>
            <person name="Ettema T.J."/>
        </authorList>
    </citation>
    <scope>NUCLEOTIDE SEQUENCE</scope>
</reference>
<comment type="caution">
    <text evidence="6">The sequence shown here is derived from an EMBL/GenBank/DDBJ whole genome shotgun (WGS) entry which is preliminary data.</text>
</comment>
<dbReference type="PROSITE" id="PS50931">
    <property type="entry name" value="HTH_LYSR"/>
    <property type="match status" value="1"/>
</dbReference>
<comment type="similarity">
    <text evidence="1">Belongs to the LysR transcriptional regulatory family.</text>
</comment>